<sequence>MKGFVVLAIILFSTGLFSQNLEGSWKLIEENGRGISDKEVVRIYQDNYFAEGAKETETNEFLWALGGEYTSEDYKVTLDFNTHAPELVGTTQDPKLTFIGDDKIEIDNVKEVQIWERISVNENALSGNWVITGRKRNGEMNTMKPGDRRTIKILGGNRFQWVAFNSATREFYGTGGGTYSAEDGKYIENIEFFSRDSNRVGASLDFEFEVRDGEWHHSGKSSKGDPIYEIWSPYAEAYSE</sequence>
<evidence type="ECO:0008006" key="3">
    <source>
        <dbReference type="Google" id="ProtNLM"/>
    </source>
</evidence>
<dbReference type="Gene3D" id="2.40.128.490">
    <property type="entry name" value="Uncharacterised protein PF14869, DUF4488"/>
    <property type="match status" value="1"/>
</dbReference>
<dbReference type="AlphaFoldDB" id="A0A2T6AN12"/>
<proteinExistence type="predicted"/>
<keyword evidence="2" id="KW-1185">Reference proteome</keyword>
<protein>
    <recommendedName>
        <fullName evidence="3">Membrane or secreted protein</fullName>
    </recommendedName>
</protein>
<evidence type="ECO:0000313" key="2">
    <source>
        <dbReference type="Proteomes" id="UP000244174"/>
    </source>
</evidence>
<dbReference type="EMBL" id="QBKQ01000001">
    <property type="protein sequence ID" value="PTX45219.1"/>
    <property type="molecule type" value="Genomic_DNA"/>
</dbReference>
<organism evidence="1 2">
    <name type="scientific">Christiangramia gaetbulicola</name>
    <dbReference type="NCBI Taxonomy" id="703340"/>
    <lineage>
        <taxon>Bacteria</taxon>
        <taxon>Pseudomonadati</taxon>
        <taxon>Bacteroidota</taxon>
        <taxon>Flavobacteriia</taxon>
        <taxon>Flavobacteriales</taxon>
        <taxon>Flavobacteriaceae</taxon>
        <taxon>Christiangramia</taxon>
    </lineage>
</organism>
<dbReference type="Proteomes" id="UP000244174">
    <property type="component" value="Unassembled WGS sequence"/>
</dbReference>
<dbReference type="RefSeq" id="WP_108171106.1">
    <property type="nucleotide sequence ID" value="NZ_QBKQ01000001.1"/>
</dbReference>
<gene>
    <name evidence="1" type="ORF">C8P64_1210</name>
</gene>
<name>A0A2T6AN12_9FLAO</name>
<comment type="caution">
    <text evidence="1">The sequence shown here is derived from an EMBL/GenBank/DDBJ whole genome shotgun (WGS) entry which is preliminary data.</text>
</comment>
<evidence type="ECO:0000313" key="1">
    <source>
        <dbReference type="EMBL" id="PTX45219.1"/>
    </source>
</evidence>
<reference evidence="1 2" key="1">
    <citation type="submission" date="2018-04" db="EMBL/GenBank/DDBJ databases">
        <title>Genomic Encyclopedia of Archaeal and Bacterial Type Strains, Phase II (KMG-II): from individual species to whole genera.</title>
        <authorList>
            <person name="Goeker M."/>
        </authorList>
    </citation>
    <scope>NUCLEOTIDE SEQUENCE [LARGE SCALE GENOMIC DNA]</scope>
    <source>
        <strain evidence="1 2">DSM 23082</strain>
    </source>
</reference>
<dbReference type="OrthoDB" id="706756at2"/>
<accession>A0A2T6AN12</accession>